<gene>
    <name evidence="2" type="ORF">BD410DRAFT_639528</name>
</gene>
<dbReference type="VEuPathDB" id="FungiDB:BD410DRAFT_639528"/>
<keyword evidence="3" id="KW-1185">Reference proteome</keyword>
<dbReference type="Proteomes" id="UP000294933">
    <property type="component" value="Unassembled WGS sequence"/>
</dbReference>
<evidence type="ECO:0000256" key="1">
    <source>
        <dbReference type="SAM" id="Coils"/>
    </source>
</evidence>
<dbReference type="EMBL" id="ML170164">
    <property type="protein sequence ID" value="TDL25431.1"/>
    <property type="molecule type" value="Genomic_DNA"/>
</dbReference>
<proteinExistence type="predicted"/>
<protein>
    <submittedName>
        <fullName evidence="2">Uncharacterized protein</fullName>
    </submittedName>
</protein>
<dbReference type="AlphaFoldDB" id="A0A4Y7QDV9"/>
<evidence type="ECO:0000313" key="3">
    <source>
        <dbReference type="Proteomes" id="UP000294933"/>
    </source>
</evidence>
<feature type="coiled-coil region" evidence="1">
    <location>
        <begin position="81"/>
        <end position="115"/>
    </location>
</feature>
<keyword evidence="1" id="KW-0175">Coiled coil</keyword>
<accession>A0A4Y7QDV9</accession>
<reference evidence="2 3" key="1">
    <citation type="submission" date="2018-06" db="EMBL/GenBank/DDBJ databases">
        <title>A transcriptomic atlas of mushroom development highlights an independent origin of complex multicellularity.</title>
        <authorList>
            <consortium name="DOE Joint Genome Institute"/>
            <person name="Krizsan K."/>
            <person name="Almasi E."/>
            <person name="Merenyi Z."/>
            <person name="Sahu N."/>
            <person name="Viragh M."/>
            <person name="Koszo T."/>
            <person name="Mondo S."/>
            <person name="Kiss B."/>
            <person name="Balint B."/>
            <person name="Kues U."/>
            <person name="Barry K."/>
            <person name="Hegedus J.C."/>
            <person name="Henrissat B."/>
            <person name="Johnson J."/>
            <person name="Lipzen A."/>
            <person name="Ohm R."/>
            <person name="Nagy I."/>
            <person name="Pangilinan J."/>
            <person name="Yan J."/>
            <person name="Xiong Y."/>
            <person name="Grigoriev I.V."/>
            <person name="Hibbett D.S."/>
            <person name="Nagy L.G."/>
        </authorList>
    </citation>
    <scope>NUCLEOTIDE SEQUENCE [LARGE SCALE GENOMIC DNA]</scope>
    <source>
        <strain evidence="2 3">SZMC22713</strain>
    </source>
</reference>
<sequence>MCTMRRYYQHLKSIRISLLTLLGLEYILCADCVFHETKEGAGHRPTHVFARFTGEPLPFKEDKEESEISRPAGTAKIETVLDKFDERLANQEKIMKSLAEQLEKQERLIQSLVDASSRDKGVEIVQHQDNAPL</sequence>
<organism evidence="2 3">
    <name type="scientific">Rickenella mellea</name>
    <dbReference type="NCBI Taxonomy" id="50990"/>
    <lineage>
        <taxon>Eukaryota</taxon>
        <taxon>Fungi</taxon>
        <taxon>Dikarya</taxon>
        <taxon>Basidiomycota</taxon>
        <taxon>Agaricomycotina</taxon>
        <taxon>Agaricomycetes</taxon>
        <taxon>Hymenochaetales</taxon>
        <taxon>Rickenellaceae</taxon>
        <taxon>Rickenella</taxon>
    </lineage>
</organism>
<name>A0A4Y7QDV9_9AGAM</name>
<evidence type="ECO:0000313" key="2">
    <source>
        <dbReference type="EMBL" id="TDL25431.1"/>
    </source>
</evidence>